<sequence length="217" mass="24929">MVGAGPARSGPSGPWLSWGDLDWSTYQACEARSKLSYEGRLRTSWTTTRWSRLCEDREFKWTVAVKTQVAEEETMRWRNAMTVKSTLWMYSPHKTNIKMEELYDHSGGSTLLFETRAGVLRTLVYRRRFDSSVDPVCRTCGLEEKNLEHLVLQCAGLCPRHTEGTTLLLAQGFGCENGVLERRAVVSKAVRVTKDRLAQWWRTTWQQHSVTHSEGNR</sequence>
<accession>A0ACB8D154</accession>
<evidence type="ECO:0000313" key="2">
    <source>
        <dbReference type="Proteomes" id="UP000821865"/>
    </source>
</evidence>
<dbReference type="EMBL" id="CM023473">
    <property type="protein sequence ID" value="KAH7955211.1"/>
    <property type="molecule type" value="Genomic_DNA"/>
</dbReference>
<protein>
    <submittedName>
        <fullName evidence="1">Uncharacterized protein</fullName>
    </submittedName>
</protein>
<evidence type="ECO:0000313" key="1">
    <source>
        <dbReference type="EMBL" id="KAH7955211.1"/>
    </source>
</evidence>
<proteinExistence type="predicted"/>
<keyword evidence="2" id="KW-1185">Reference proteome</keyword>
<gene>
    <name evidence="1" type="ORF">HPB49_025522</name>
</gene>
<reference evidence="1" key="1">
    <citation type="submission" date="2020-05" db="EMBL/GenBank/DDBJ databases">
        <title>Large-scale comparative analyses of tick genomes elucidate their genetic diversity and vector capacities.</title>
        <authorList>
            <person name="Jia N."/>
            <person name="Wang J."/>
            <person name="Shi W."/>
            <person name="Du L."/>
            <person name="Sun Y."/>
            <person name="Zhan W."/>
            <person name="Jiang J."/>
            <person name="Wang Q."/>
            <person name="Zhang B."/>
            <person name="Ji P."/>
            <person name="Sakyi L.B."/>
            <person name="Cui X."/>
            <person name="Yuan T."/>
            <person name="Jiang B."/>
            <person name="Yang W."/>
            <person name="Lam T.T.-Y."/>
            <person name="Chang Q."/>
            <person name="Ding S."/>
            <person name="Wang X."/>
            <person name="Zhu J."/>
            <person name="Ruan X."/>
            <person name="Zhao L."/>
            <person name="Wei J."/>
            <person name="Que T."/>
            <person name="Du C."/>
            <person name="Cheng J."/>
            <person name="Dai P."/>
            <person name="Han X."/>
            <person name="Huang E."/>
            <person name="Gao Y."/>
            <person name="Liu J."/>
            <person name="Shao H."/>
            <person name="Ye R."/>
            <person name="Li L."/>
            <person name="Wei W."/>
            <person name="Wang X."/>
            <person name="Wang C."/>
            <person name="Yang T."/>
            <person name="Huo Q."/>
            <person name="Li W."/>
            <person name="Guo W."/>
            <person name="Chen H."/>
            <person name="Zhou L."/>
            <person name="Ni X."/>
            <person name="Tian J."/>
            <person name="Zhou Y."/>
            <person name="Sheng Y."/>
            <person name="Liu T."/>
            <person name="Pan Y."/>
            <person name="Xia L."/>
            <person name="Li J."/>
            <person name="Zhao F."/>
            <person name="Cao W."/>
        </authorList>
    </citation>
    <scope>NUCLEOTIDE SEQUENCE</scope>
    <source>
        <strain evidence="1">Dsil-2018</strain>
    </source>
</reference>
<comment type="caution">
    <text evidence="1">The sequence shown here is derived from an EMBL/GenBank/DDBJ whole genome shotgun (WGS) entry which is preliminary data.</text>
</comment>
<dbReference type="Proteomes" id="UP000821865">
    <property type="component" value="Chromosome 4"/>
</dbReference>
<name>A0ACB8D154_DERSI</name>
<organism evidence="1 2">
    <name type="scientific">Dermacentor silvarum</name>
    <name type="common">Tick</name>
    <dbReference type="NCBI Taxonomy" id="543639"/>
    <lineage>
        <taxon>Eukaryota</taxon>
        <taxon>Metazoa</taxon>
        <taxon>Ecdysozoa</taxon>
        <taxon>Arthropoda</taxon>
        <taxon>Chelicerata</taxon>
        <taxon>Arachnida</taxon>
        <taxon>Acari</taxon>
        <taxon>Parasitiformes</taxon>
        <taxon>Ixodida</taxon>
        <taxon>Ixodoidea</taxon>
        <taxon>Ixodidae</taxon>
        <taxon>Rhipicephalinae</taxon>
        <taxon>Dermacentor</taxon>
    </lineage>
</organism>